<dbReference type="STRING" id="398578.Daci_4513"/>
<dbReference type="Gene3D" id="3.40.1580.10">
    <property type="entry name" value="SMI1/KNR4-like"/>
    <property type="match status" value="1"/>
</dbReference>
<evidence type="ECO:0000259" key="1">
    <source>
        <dbReference type="SMART" id="SM00860"/>
    </source>
</evidence>
<name>A9C331_DELAS</name>
<evidence type="ECO:0000313" key="3">
    <source>
        <dbReference type="Proteomes" id="UP000000784"/>
    </source>
</evidence>
<dbReference type="Proteomes" id="UP000000784">
    <property type="component" value="Chromosome"/>
</dbReference>
<reference evidence="2 3" key="1">
    <citation type="journal article" date="2004" name="Appl. Environ. Microbiol.">
        <title>Mineralization of individual congeners of linear alkylbenzenesulfonate by defined pairs of heterotrophic bacteria.</title>
        <authorList>
            <person name="Schleheck D."/>
            <person name="Knepper T.P."/>
            <person name="Fischer K."/>
            <person name="Cook A.M."/>
        </authorList>
    </citation>
    <scope>NUCLEOTIDE SEQUENCE [LARGE SCALE GENOMIC DNA]</scope>
    <source>
        <strain evidence="3">DSM 14801 / SPH-1</strain>
    </source>
</reference>
<dbReference type="Pfam" id="PF14568">
    <property type="entry name" value="SUKH_6"/>
    <property type="match status" value="1"/>
</dbReference>
<keyword evidence="3" id="KW-1185">Reference proteome</keyword>
<dbReference type="InterPro" id="IPR037883">
    <property type="entry name" value="Knr4/Smi1-like_sf"/>
</dbReference>
<proteinExistence type="predicted"/>
<organism evidence="2 3">
    <name type="scientific">Delftia acidovorans (strain DSM 14801 / SPH-1)</name>
    <dbReference type="NCBI Taxonomy" id="398578"/>
    <lineage>
        <taxon>Bacteria</taxon>
        <taxon>Pseudomonadati</taxon>
        <taxon>Pseudomonadota</taxon>
        <taxon>Betaproteobacteria</taxon>
        <taxon>Burkholderiales</taxon>
        <taxon>Comamonadaceae</taxon>
        <taxon>Delftia</taxon>
    </lineage>
</organism>
<evidence type="ECO:0000313" key="2">
    <source>
        <dbReference type="EMBL" id="ABX37142.1"/>
    </source>
</evidence>
<dbReference type="AlphaFoldDB" id="A9C331"/>
<protein>
    <recommendedName>
        <fullName evidence="1">Knr4/Smi1-like domain-containing protein</fullName>
    </recommendedName>
</protein>
<dbReference type="InterPro" id="IPR018958">
    <property type="entry name" value="Knr4/Smi1-like_dom"/>
</dbReference>
<reference evidence="3" key="2">
    <citation type="submission" date="2007-11" db="EMBL/GenBank/DDBJ databases">
        <title>Complete sequence of Delftia acidovorans DSM 14801 / SPH-1.</title>
        <authorList>
            <person name="Copeland A."/>
            <person name="Lucas S."/>
            <person name="Lapidus A."/>
            <person name="Barry K."/>
            <person name="Glavina del Rio T."/>
            <person name="Dalin E."/>
            <person name="Tice H."/>
            <person name="Pitluck S."/>
            <person name="Lowry S."/>
            <person name="Clum A."/>
            <person name="Schmutz J."/>
            <person name="Larimer F."/>
            <person name="Land M."/>
            <person name="Hauser L."/>
            <person name="Kyrpides N."/>
            <person name="Kim E."/>
            <person name="Schleheck D."/>
            <person name="Richardson P."/>
        </authorList>
    </citation>
    <scope>NUCLEOTIDE SEQUENCE [LARGE SCALE GENOMIC DNA]</scope>
    <source>
        <strain evidence="3">DSM 14801 / SPH-1</strain>
    </source>
</reference>
<accession>A9C331</accession>
<dbReference type="eggNOG" id="ENOG5033AZG">
    <property type="taxonomic scope" value="Bacteria"/>
</dbReference>
<dbReference type="KEGG" id="dac:Daci_4513"/>
<dbReference type="SMART" id="SM00860">
    <property type="entry name" value="SMI1_KNR4"/>
    <property type="match status" value="1"/>
</dbReference>
<sequence length="142" mass="16091">MIDKKICTKEEMEGCSLENVEMLEKNASLSLPLQYREFLLGIGRGAGILFQGTDIFFPSIIGLKTDAVNLLKENGENFTLSSVDFVFSMHQGYEFCYFNTSEGDDPPVYQYIEGSGSPMIVWKSFSDFLMDSIDIYSRSRNM</sequence>
<dbReference type="SUPFAM" id="SSF160631">
    <property type="entry name" value="SMI1/KNR4-like"/>
    <property type="match status" value="1"/>
</dbReference>
<dbReference type="HOGENOM" id="CLU_135028_1_0_4"/>
<feature type="domain" description="Knr4/Smi1-like" evidence="1">
    <location>
        <begin position="14"/>
        <end position="131"/>
    </location>
</feature>
<gene>
    <name evidence="2" type="ordered locus">Daci_4513</name>
</gene>
<dbReference type="EMBL" id="CP000884">
    <property type="protein sequence ID" value="ABX37142.1"/>
    <property type="molecule type" value="Genomic_DNA"/>
</dbReference>